<dbReference type="PRINTS" id="PR00081">
    <property type="entry name" value="GDHRDH"/>
</dbReference>
<evidence type="ECO:0000256" key="1">
    <source>
        <dbReference type="ARBA" id="ARBA00006484"/>
    </source>
</evidence>
<dbReference type="FunFam" id="3.40.50.720:FF:000084">
    <property type="entry name" value="Short-chain dehydrogenase reductase"/>
    <property type="match status" value="1"/>
</dbReference>
<reference evidence="5 6" key="1">
    <citation type="submission" date="2016-06" db="EMBL/GenBank/DDBJ databases">
        <title>Three novel species with peptidoglycan cell walls form the new genus Lacunisphaera gen. nov. in the family Opitutaceae of the verrucomicrobial subdivision 4.</title>
        <authorList>
            <person name="Rast P."/>
            <person name="Gloeckner I."/>
            <person name="Jogler M."/>
            <person name="Boedeker C."/>
            <person name="Jeske O."/>
            <person name="Wiegand S."/>
            <person name="Reinhardt R."/>
            <person name="Schumann P."/>
            <person name="Rohde M."/>
            <person name="Spring S."/>
            <person name="Gloeckner F.O."/>
            <person name="Jogler C."/>
        </authorList>
    </citation>
    <scope>NUCLEOTIDE SEQUENCE [LARGE SCALE GENOMIC DNA]</scope>
    <source>
        <strain evidence="5 6">IG16b</strain>
    </source>
</reference>
<dbReference type="GO" id="GO:0004316">
    <property type="term" value="F:3-oxoacyl-[acyl-carrier-protein] reductase (NADPH) activity"/>
    <property type="evidence" value="ECO:0007669"/>
    <property type="project" value="UniProtKB-EC"/>
</dbReference>
<dbReference type="PRINTS" id="PR00080">
    <property type="entry name" value="SDRFAMILY"/>
</dbReference>
<dbReference type="Gene3D" id="3.40.50.720">
    <property type="entry name" value="NAD(P)-binding Rossmann-like Domain"/>
    <property type="match status" value="1"/>
</dbReference>
<dbReference type="SUPFAM" id="SSF51735">
    <property type="entry name" value="NAD(P)-binding Rossmann-fold domains"/>
    <property type="match status" value="1"/>
</dbReference>
<name>A0A1D8ATR1_9BACT</name>
<proteinExistence type="inferred from homology"/>
<evidence type="ECO:0000313" key="6">
    <source>
        <dbReference type="Proteomes" id="UP000095228"/>
    </source>
</evidence>
<dbReference type="PATRIC" id="fig|1838286.3.peg.1350"/>
<evidence type="ECO:0000256" key="3">
    <source>
        <dbReference type="ARBA" id="ARBA00023027"/>
    </source>
</evidence>
<dbReference type="EMBL" id="CP016094">
    <property type="protein sequence ID" value="AOS44279.1"/>
    <property type="molecule type" value="Genomic_DNA"/>
</dbReference>
<keyword evidence="2 5" id="KW-0560">Oxidoreductase</keyword>
<keyword evidence="6" id="KW-1185">Reference proteome</keyword>
<dbReference type="Pfam" id="PF13561">
    <property type="entry name" value="adh_short_C2"/>
    <property type="match status" value="1"/>
</dbReference>
<evidence type="ECO:0000313" key="5">
    <source>
        <dbReference type="EMBL" id="AOS44279.1"/>
    </source>
</evidence>
<dbReference type="InterPro" id="IPR057326">
    <property type="entry name" value="KR_dom"/>
</dbReference>
<comment type="similarity">
    <text evidence="1">Belongs to the short-chain dehydrogenases/reductases (SDR) family.</text>
</comment>
<dbReference type="EC" id="1.1.1.100" evidence="5"/>
<dbReference type="KEGG" id="obg:Verru16b_01340"/>
<feature type="domain" description="Ketoreductase" evidence="4">
    <location>
        <begin position="8"/>
        <end position="198"/>
    </location>
</feature>
<dbReference type="NCBIfam" id="NF006384">
    <property type="entry name" value="PRK08628.1"/>
    <property type="match status" value="1"/>
</dbReference>
<dbReference type="InterPro" id="IPR020904">
    <property type="entry name" value="Sc_DH/Rdtase_CS"/>
</dbReference>
<protein>
    <submittedName>
        <fullName evidence="5">3-oxoacyl-[acyl-carrier-protein] reductase FabG</fullName>
        <ecNumber evidence="5">1.1.1.100</ecNumber>
    </submittedName>
</protein>
<dbReference type="OrthoDB" id="9781121at2"/>
<evidence type="ECO:0000259" key="4">
    <source>
        <dbReference type="SMART" id="SM00822"/>
    </source>
</evidence>
<dbReference type="PANTHER" id="PTHR24321:SF8">
    <property type="entry name" value="ESTRADIOL 17-BETA-DEHYDROGENASE 8-RELATED"/>
    <property type="match status" value="1"/>
</dbReference>
<dbReference type="CDD" id="cd05233">
    <property type="entry name" value="SDR_c"/>
    <property type="match status" value="1"/>
</dbReference>
<dbReference type="STRING" id="1838286.Verru16b_01340"/>
<sequence length="264" mass="27601">MNLELQHKVVLVSGGAKGIGEAITRGFAAEGAIPCILGRNPAEAAALVAEIRARGGRAEAYACEMTDEAAVRTAVAAVLQQHGRIDCVVNNAGVNDGVGLRSPVADFRASLEKNIVQCFVLVQAALDALIASRGTIINIGSKCAVTGQGGTSGYVAAKGAMNGLTREWAVDLAKHGIRVNAVLPAEVMTPLYARWLEKRPDPAASLAAIKATIPLERRMTTAEEIAHTVVFTASPRASHTTGQILYVDGGYVHFDRACTTQAST</sequence>
<dbReference type="AlphaFoldDB" id="A0A1D8ATR1"/>
<dbReference type="SMART" id="SM00822">
    <property type="entry name" value="PKS_KR"/>
    <property type="match status" value="1"/>
</dbReference>
<evidence type="ECO:0000256" key="2">
    <source>
        <dbReference type="ARBA" id="ARBA00023002"/>
    </source>
</evidence>
<dbReference type="PANTHER" id="PTHR24321">
    <property type="entry name" value="DEHYDROGENASES, SHORT CHAIN"/>
    <property type="match status" value="1"/>
</dbReference>
<dbReference type="Proteomes" id="UP000095228">
    <property type="component" value="Chromosome"/>
</dbReference>
<dbReference type="PROSITE" id="PS00061">
    <property type="entry name" value="ADH_SHORT"/>
    <property type="match status" value="1"/>
</dbReference>
<keyword evidence="3" id="KW-0520">NAD</keyword>
<dbReference type="RefSeq" id="WP_069961544.1">
    <property type="nucleotide sequence ID" value="NZ_CP016094.1"/>
</dbReference>
<organism evidence="5 6">
    <name type="scientific">Lacunisphaera limnophila</name>
    <dbReference type="NCBI Taxonomy" id="1838286"/>
    <lineage>
        <taxon>Bacteria</taxon>
        <taxon>Pseudomonadati</taxon>
        <taxon>Verrucomicrobiota</taxon>
        <taxon>Opitutia</taxon>
        <taxon>Opitutales</taxon>
        <taxon>Opitutaceae</taxon>
        <taxon>Lacunisphaera</taxon>
    </lineage>
</organism>
<dbReference type="InterPro" id="IPR036291">
    <property type="entry name" value="NAD(P)-bd_dom_sf"/>
</dbReference>
<gene>
    <name evidence="5" type="primary">fabG_3</name>
    <name evidence="5" type="ORF">Verru16b_01340</name>
</gene>
<dbReference type="InterPro" id="IPR002347">
    <property type="entry name" value="SDR_fam"/>
</dbReference>
<accession>A0A1D8ATR1</accession>